<reference evidence="1 2" key="1">
    <citation type="submission" date="2015-12" db="EMBL/GenBank/DDBJ databases">
        <title>Genome sequence of Mucilaginibacter gotjawali.</title>
        <authorList>
            <person name="Lee J.S."/>
            <person name="Lee K.C."/>
            <person name="Kim K.K."/>
            <person name="Lee B.W."/>
        </authorList>
    </citation>
    <scope>NUCLEOTIDE SEQUENCE [LARGE SCALE GENOMIC DNA]</scope>
    <source>
        <strain evidence="1 2">SA3-7</strain>
    </source>
</reference>
<name>A0A110B1B8_9SPHI</name>
<dbReference type="NCBIfam" id="TIGR04477">
    <property type="entry name" value="sorted_by_XrtN"/>
    <property type="match status" value="1"/>
</dbReference>
<accession>A0A110B1B8</accession>
<evidence type="ECO:0000313" key="2">
    <source>
        <dbReference type="Proteomes" id="UP000218263"/>
    </source>
</evidence>
<dbReference type="RefSeq" id="WP_096350109.1">
    <property type="nucleotide sequence ID" value="NZ_AP017313.1"/>
</dbReference>
<evidence type="ECO:0000313" key="1">
    <source>
        <dbReference type="EMBL" id="BAU52834.1"/>
    </source>
</evidence>
<dbReference type="Pfam" id="PF08487">
    <property type="entry name" value="VIT"/>
    <property type="match status" value="1"/>
</dbReference>
<dbReference type="EMBL" id="AP017313">
    <property type="protein sequence ID" value="BAU52834.1"/>
    <property type="molecule type" value="Genomic_DNA"/>
</dbReference>
<dbReference type="OrthoDB" id="1801976at2"/>
<organism evidence="1 2">
    <name type="scientific">Mucilaginibacter gotjawali</name>
    <dbReference type="NCBI Taxonomy" id="1550579"/>
    <lineage>
        <taxon>Bacteria</taxon>
        <taxon>Pseudomonadati</taxon>
        <taxon>Bacteroidota</taxon>
        <taxon>Sphingobacteriia</taxon>
        <taxon>Sphingobacteriales</taxon>
        <taxon>Sphingobacteriaceae</taxon>
        <taxon>Mucilaginibacter</taxon>
    </lineage>
</organism>
<dbReference type="InterPro" id="IPR013694">
    <property type="entry name" value="VIT"/>
</dbReference>
<gene>
    <name evidence="1" type="ORF">MgSA37_00998</name>
</gene>
<dbReference type="AlphaFoldDB" id="A0A110B1B8"/>
<dbReference type="Proteomes" id="UP000218263">
    <property type="component" value="Chromosome"/>
</dbReference>
<dbReference type="PROSITE" id="PS51468">
    <property type="entry name" value="VIT"/>
    <property type="match status" value="1"/>
</dbReference>
<protein>
    <submittedName>
        <fullName evidence="1">Uncharacterized protein</fullName>
    </submittedName>
</protein>
<dbReference type="InterPro" id="IPR031005">
    <property type="entry name" value="Sorted_by_XrtN"/>
</dbReference>
<keyword evidence="2" id="KW-1185">Reference proteome</keyword>
<dbReference type="KEGG" id="mgot:MgSA37_00998"/>
<proteinExistence type="predicted"/>
<sequence>METEQPILQNKTFVTGLILLAVSFAVFMLGELTILNSGDDPAFGFFMINYMIAIAYLVILFVKYRWKLFTANQPCAVLYMLLLLISAYALNRCMDVFDQSTWWLCIYLLLSAFALIASAFINQLNKVLSATVMFLLGASLVLFIYLSIYLVPIYGFGLIGVLAIGVSLHAFVPLVLSVYNVRIILKNVGVNKRSWYPAVAGVILPLVLAGAYSVQWRHINVQANRSVNNHIISESTLPAWTSVAQHIPKGWIAEEILKTNLVYHVPDADRFFEWNMPNHSFDEQKKHDPLVVIASLFAGRSDLDDDNKIKVLESMYDSRQQAQERLWAGDKLETSNVISHVKFFPEYRLAYTEKIVSIRNNMAPKSWRPQQEAIYTFHLPEGSVVTSLSLWIDNKEEKAKLTTKGLADSAYKTIVGVENHDPSVIHWQEGNTVSVRIFPCTPDENRRFKIGITSPLKKTGGNLSYEDIYFDGPDASHADESVVLEFSQTPAGIDLPGSFTSDKINTYKCERGYEPYWETTFKAPKLDTEAFSFDHHSYQMSEYDKHFENFDPAKIYLDLNSSWTKDELMQVWNAVKNREVYIYQDEMVRVTNDNINTAYEQSKALNFSLFPIQAIHHPQQSLIISKSTAASPNLQDLGDSQFSKSLTTYMQTAPKIHLFNIGGDLSPYLKTLKELRTFIYDEGSVDDLNQLLQKKRYAVQQENDSTVVIGHAGVKIASVAGAAVSKAPDHLMRLFAYNDIMRKVAANYFTPKSINEDIINEAQQAYVVSPASSLIVLETQQDYQRFGITDNENSLKNASTKSSGSVPEPREWLLILLTACVVIYLLYKPRIKLNVK</sequence>